<evidence type="ECO:0000313" key="5">
    <source>
        <dbReference type="EMBL" id="ADC65644.1"/>
    </source>
</evidence>
<name>D3RYT1_FERPA</name>
<dbReference type="GO" id="GO:0003861">
    <property type="term" value="F:3-isopropylmalate dehydratase activity"/>
    <property type="evidence" value="ECO:0007669"/>
    <property type="project" value="UniProtKB-UniRule"/>
</dbReference>
<feature type="domain" description="Aconitase A/isopropylmalate dehydratase small subunit swivel" evidence="4">
    <location>
        <begin position="42"/>
        <end position="101"/>
    </location>
</feature>
<keyword evidence="3" id="KW-0100">Branched-chain amino acid biosynthesis</keyword>
<dbReference type="Gene3D" id="3.20.19.10">
    <property type="entry name" value="Aconitase, domain 4"/>
    <property type="match status" value="1"/>
</dbReference>
<dbReference type="InterPro" id="IPR015928">
    <property type="entry name" value="Aconitase/3IPM_dehydase_swvl"/>
</dbReference>
<dbReference type="NCBIfam" id="TIGR02087">
    <property type="entry name" value="LEUD_arch"/>
    <property type="match status" value="1"/>
</dbReference>
<gene>
    <name evidence="3" type="primary">leuD</name>
    <name evidence="5" type="ordered locus">Ferp_1493</name>
</gene>
<keyword evidence="2 3" id="KW-0456">Lyase</keyword>
<proteinExistence type="inferred from homology"/>
<dbReference type="EMBL" id="CP001899">
    <property type="protein sequence ID" value="ADC65644.1"/>
    <property type="molecule type" value="Genomic_DNA"/>
</dbReference>
<keyword evidence="3" id="KW-0028">Amino-acid biosynthesis</keyword>
<dbReference type="STRING" id="589924.Ferp_1493"/>
<protein>
    <recommendedName>
        <fullName evidence="3">3-isopropylmalate dehydratase small subunit</fullName>
        <ecNumber evidence="3">4.2.1.33</ecNumber>
    </recommendedName>
    <alternativeName>
        <fullName evidence="3">Alpha-IPM isomerase</fullName>
        <shortName evidence="3">IPMI</shortName>
    </alternativeName>
    <alternativeName>
        <fullName evidence="3">Isopropylmalate isomerase</fullName>
    </alternativeName>
</protein>
<comment type="catalytic activity">
    <reaction evidence="3">
        <text>(2R,3S)-3-isopropylmalate = (2S)-2-isopropylmalate</text>
        <dbReference type="Rhea" id="RHEA:32287"/>
        <dbReference type="ChEBI" id="CHEBI:1178"/>
        <dbReference type="ChEBI" id="CHEBI:35121"/>
        <dbReference type="EC" id="4.2.1.33"/>
    </reaction>
</comment>
<evidence type="ECO:0000259" key="4">
    <source>
        <dbReference type="Pfam" id="PF00694"/>
    </source>
</evidence>
<comment type="subunit">
    <text evidence="3">Heterodimer of LeuC and LeuD.</text>
</comment>
<dbReference type="KEGG" id="fpl:Ferp_1493"/>
<dbReference type="InterPro" id="IPR011827">
    <property type="entry name" value="LeuD_type2/HacB/DmdB"/>
</dbReference>
<dbReference type="eggNOG" id="arCOG02230">
    <property type="taxonomic scope" value="Archaea"/>
</dbReference>
<organism evidence="5 6">
    <name type="scientific">Ferroglobus placidus (strain DSM 10642 / AEDII12DO)</name>
    <dbReference type="NCBI Taxonomy" id="589924"/>
    <lineage>
        <taxon>Archaea</taxon>
        <taxon>Methanobacteriati</taxon>
        <taxon>Methanobacteriota</taxon>
        <taxon>Archaeoglobi</taxon>
        <taxon>Archaeoglobales</taxon>
        <taxon>Archaeoglobaceae</taxon>
        <taxon>Ferroglobus</taxon>
    </lineage>
</organism>
<reference evidence="6" key="1">
    <citation type="submission" date="2010-02" db="EMBL/GenBank/DDBJ databases">
        <title>Complete sequence of Ferroglobus placidus DSM 10642.</title>
        <authorList>
            <consortium name="US DOE Joint Genome Institute"/>
            <person name="Lucas S."/>
            <person name="Copeland A."/>
            <person name="Lapidus A."/>
            <person name="Cheng J.-F."/>
            <person name="Bruce D."/>
            <person name="Goodwin L."/>
            <person name="Pitluck S."/>
            <person name="Saunders E."/>
            <person name="Brettin T."/>
            <person name="Detter J.C."/>
            <person name="Han C."/>
            <person name="Tapia R."/>
            <person name="Larimer F."/>
            <person name="Land M."/>
            <person name="Hauser L."/>
            <person name="Kyrpides N."/>
            <person name="Ivanova N."/>
            <person name="Holmes D."/>
            <person name="Lovley D."/>
            <person name="Kyrpides N."/>
            <person name="Anderson I.J."/>
            <person name="Woyke T."/>
        </authorList>
    </citation>
    <scope>NUCLEOTIDE SEQUENCE [LARGE SCALE GENOMIC DNA]</scope>
    <source>
        <strain evidence="6">DSM 10642 / AEDII12DO</strain>
    </source>
</reference>
<keyword evidence="6" id="KW-1185">Reference proteome</keyword>
<evidence type="ECO:0000256" key="2">
    <source>
        <dbReference type="ARBA" id="ARBA00023239"/>
    </source>
</evidence>
<dbReference type="OrthoDB" id="6505at2157"/>
<dbReference type="InterPro" id="IPR050075">
    <property type="entry name" value="LeuD"/>
</dbReference>
<dbReference type="PaxDb" id="589924-Ferp_1493"/>
<dbReference type="InterPro" id="IPR000573">
    <property type="entry name" value="AconitaseA/IPMdHydase_ssu_swvl"/>
</dbReference>
<dbReference type="SUPFAM" id="SSF52016">
    <property type="entry name" value="LeuD/IlvD-like"/>
    <property type="match status" value="1"/>
</dbReference>
<dbReference type="HAMAP" id="MF_01032">
    <property type="entry name" value="LeuD_type2"/>
    <property type="match status" value="1"/>
</dbReference>
<accession>D3RYT1</accession>
<sequence>MILKGKAWKFGDNITTDHITPGRYYHLRSKIEELAKHVMEDADPDFMKKFRKGDFVVAGKNFGMGSSREHAPLALKVAGVSAVIAKSFARIFYRNAINVGLPVLIADTDAIDSGDELEVDLERGVIKNLSKGVEIKAKPLPDFMLKILKEGGLVEFVKKYGDIEVVS</sequence>
<comment type="similarity">
    <text evidence="1 3">Belongs to the LeuD family. LeuD type 2 subfamily.</text>
</comment>
<dbReference type="AlphaFoldDB" id="D3RYT1"/>
<dbReference type="CDD" id="cd01577">
    <property type="entry name" value="IPMI_Swivel"/>
    <property type="match status" value="1"/>
</dbReference>
<dbReference type="GO" id="GO:0009098">
    <property type="term" value="P:L-leucine biosynthetic process"/>
    <property type="evidence" value="ECO:0007669"/>
    <property type="project" value="UniProtKB-UniRule"/>
</dbReference>
<evidence type="ECO:0000313" key="6">
    <source>
        <dbReference type="Proteomes" id="UP000002613"/>
    </source>
</evidence>
<comment type="pathway">
    <text evidence="3">Amino-acid biosynthesis; L-leucine biosynthesis; L-leucine from 3-methyl-2-oxobutanoate: step 2/4.</text>
</comment>
<dbReference type="InterPro" id="IPR033940">
    <property type="entry name" value="IPMI_Swivel"/>
</dbReference>
<dbReference type="PANTHER" id="PTHR43345:SF2">
    <property type="entry name" value="3-ISOPROPYLMALATE DEHYDRATASE SMALL SUBUNIT 1"/>
    <property type="match status" value="1"/>
</dbReference>
<dbReference type="Proteomes" id="UP000002613">
    <property type="component" value="Chromosome"/>
</dbReference>
<dbReference type="EC" id="4.2.1.33" evidence="3"/>
<keyword evidence="3" id="KW-0432">Leucine biosynthesis</keyword>
<evidence type="ECO:0000256" key="3">
    <source>
        <dbReference type="HAMAP-Rule" id="MF_01032"/>
    </source>
</evidence>
<evidence type="ECO:0000256" key="1">
    <source>
        <dbReference type="ARBA" id="ARBA00009869"/>
    </source>
</evidence>
<reference evidence="5 6" key="2">
    <citation type="journal article" date="2011" name="Stand. Genomic Sci.">
        <title>Complete genome sequence of Ferroglobus placidus AEDII12DO.</title>
        <authorList>
            <person name="Anderson I."/>
            <person name="Risso C."/>
            <person name="Holmes D."/>
            <person name="Lucas S."/>
            <person name="Copeland A."/>
            <person name="Lapidus A."/>
            <person name="Cheng J.F."/>
            <person name="Bruce D."/>
            <person name="Goodwin L."/>
            <person name="Pitluck S."/>
            <person name="Saunders E."/>
            <person name="Brettin T."/>
            <person name="Detter J.C."/>
            <person name="Han C."/>
            <person name="Tapia R."/>
            <person name="Larimer F."/>
            <person name="Land M."/>
            <person name="Hauser L."/>
            <person name="Woyke T."/>
            <person name="Lovley D."/>
            <person name="Kyrpides N."/>
            <person name="Ivanova N."/>
        </authorList>
    </citation>
    <scope>NUCLEOTIDE SEQUENCE [LARGE SCALE GENOMIC DNA]</scope>
    <source>
        <strain evidence="6">DSM 10642 / AEDII12DO</strain>
    </source>
</reference>
<dbReference type="Pfam" id="PF00694">
    <property type="entry name" value="Aconitase_C"/>
    <property type="match status" value="1"/>
</dbReference>
<comment type="function">
    <text evidence="3">Catalyzes the isomerization between 2-isopropylmalate and 3-isopropylmalate, via the formation of 2-isopropylmaleate.</text>
</comment>
<dbReference type="PANTHER" id="PTHR43345">
    <property type="entry name" value="3-ISOPROPYLMALATE DEHYDRATASE SMALL SUBUNIT 2-RELATED-RELATED"/>
    <property type="match status" value="1"/>
</dbReference>
<dbReference type="UniPathway" id="UPA00048">
    <property type="reaction ID" value="UER00071"/>
</dbReference>
<dbReference type="HOGENOM" id="CLU_081378_1_1_2"/>